<dbReference type="RefSeq" id="WP_254296349.1">
    <property type="nucleotide sequence ID" value="NZ_JAMLDX010000022.1"/>
</dbReference>
<keyword evidence="5" id="KW-0325">Glycoprotein</keyword>
<dbReference type="PANTHER" id="PTHR11802">
    <property type="entry name" value="SERINE PROTEASE FAMILY S10 SERINE CARBOXYPEPTIDASE"/>
    <property type="match status" value="1"/>
</dbReference>
<keyword evidence="4" id="KW-0378">Hydrolase</keyword>
<reference evidence="6" key="1">
    <citation type="submission" date="2022-05" db="EMBL/GenBank/DDBJ databases">
        <title>Sphingomonas sp. strain MG17 Genome sequencing and assembly.</title>
        <authorList>
            <person name="Kim I."/>
        </authorList>
    </citation>
    <scope>NUCLEOTIDE SEQUENCE</scope>
    <source>
        <strain evidence="6">MG17</strain>
    </source>
</reference>
<dbReference type="GO" id="GO:0004185">
    <property type="term" value="F:serine-type carboxypeptidase activity"/>
    <property type="evidence" value="ECO:0007669"/>
    <property type="project" value="InterPro"/>
</dbReference>
<dbReference type="Proteomes" id="UP001139451">
    <property type="component" value="Unassembled WGS sequence"/>
</dbReference>
<dbReference type="InterPro" id="IPR001563">
    <property type="entry name" value="Peptidase_S10"/>
</dbReference>
<evidence type="ECO:0000256" key="5">
    <source>
        <dbReference type="ARBA" id="ARBA00023180"/>
    </source>
</evidence>
<gene>
    <name evidence="6" type="ORF">M9978_20030</name>
</gene>
<organism evidence="6 7">
    <name type="scientific">Sphingomonas tagetis</name>
    <dbReference type="NCBI Taxonomy" id="2949092"/>
    <lineage>
        <taxon>Bacteria</taxon>
        <taxon>Pseudomonadati</taxon>
        <taxon>Pseudomonadota</taxon>
        <taxon>Alphaproteobacteria</taxon>
        <taxon>Sphingomonadales</taxon>
        <taxon>Sphingomonadaceae</taxon>
        <taxon>Sphingomonas</taxon>
    </lineage>
</organism>
<dbReference type="InterPro" id="IPR029058">
    <property type="entry name" value="AB_hydrolase_fold"/>
</dbReference>
<dbReference type="AlphaFoldDB" id="A0A9X2HQS0"/>
<keyword evidence="7" id="KW-1185">Reference proteome</keyword>
<dbReference type="GO" id="GO:0006508">
    <property type="term" value="P:proteolysis"/>
    <property type="evidence" value="ECO:0007669"/>
    <property type="project" value="UniProtKB-KW"/>
</dbReference>
<comment type="caution">
    <text evidence="6">The sequence shown here is derived from an EMBL/GenBank/DDBJ whole genome shotgun (WGS) entry which is preliminary data.</text>
</comment>
<dbReference type="SUPFAM" id="SSF53474">
    <property type="entry name" value="alpha/beta-Hydrolases"/>
    <property type="match status" value="1"/>
</dbReference>
<keyword evidence="3" id="KW-0732">Signal</keyword>
<dbReference type="Gene3D" id="3.40.50.1820">
    <property type="entry name" value="alpha/beta hydrolase"/>
    <property type="match status" value="1"/>
</dbReference>
<dbReference type="EMBL" id="JAMLDX010000022">
    <property type="protein sequence ID" value="MCP3732711.1"/>
    <property type="molecule type" value="Genomic_DNA"/>
</dbReference>
<proteinExistence type="predicted"/>
<dbReference type="PANTHER" id="PTHR11802:SF3">
    <property type="entry name" value="RETINOID-INDUCIBLE SERINE CARBOXYPEPTIDASE"/>
    <property type="match status" value="1"/>
</dbReference>
<evidence type="ECO:0000313" key="6">
    <source>
        <dbReference type="EMBL" id="MCP3732711.1"/>
    </source>
</evidence>
<evidence type="ECO:0000256" key="2">
    <source>
        <dbReference type="ARBA" id="ARBA00022670"/>
    </source>
</evidence>
<name>A0A9X2HQS0_9SPHN</name>
<dbReference type="Pfam" id="PF00450">
    <property type="entry name" value="Peptidase_S10"/>
    <property type="match status" value="1"/>
</dbReference>
<evidence type="ECO:0000313" key="7">
    <source>
        <dbReference type="Proteomes" id="UP001139451"/>
    </source>
</evidence>
<evidence type="ECO:0000256" key="1">
    <source>
        <dbReference type="ARBA" id="ARBA00022645"/>
    </source>
</evidence>
<keyword evidence="1" id="KW-0121">Carboxypeptidase</keyword>
<sequence>MPTPRQFVTKRRVSIRGKPVEYTATAGETIVSNLANEPIASIFSFAYVRSNPGNAKRPVLFIFNGGPGSSSIWLHMGIFGPRRLVLDSEVNPSNTPPFGLQDNPYSLLDIADLVFIDPVGTGYSHAVGNARNEDFYGVDEDAESIARFIELWLTKNGRWNSPKYLVGESYGSIRAAVLSRALMGGVTYTGVMRGITLDGVILLGVALNAGVVAPPDAPRPNGPDPSAVTSLPSLAVTAWYHNRIARGGRDAGAIYAEATAFAKRDYADALARLGAGTLPEAEKLAIAQRLSDLTGLPAEAWLKAGLRMSVQAYGKQLLAPSNQEVGMYDSRYTLPLALSGGDPVSDDPAMGRYVPGFVASFHDMLKELKVDMPVPYGSIVWEGLNPKWNWVRAGVPAGQNFAGDLAIAMRRNPRLRVLSASGYYDMVTTPNQAEKDLRGSGAAPDRVFFRNYESGHMLYLGGTARLFADDVRAFVLDQLPPQGR</sequence>
<accession>A0A9X2HQS0</accession>
<evidence type="ECO:0000256" key="3">
    <source>
        <dbReference type="ARBA" id="ARBA00022729"/>
    </source>
</evidence>
<protein>
    <submittedName>
        <fullName evidence="6">Peptidase S10</fullName>
    </submittedName>
</protein>
<keyword evidence="2" id="KW-0645">Protease</keyword>
<evidence type="ECO:0000256" key="4">
    <source>
        <dbReference type="ARBA" id="ARBA00022801"/>
    </source>
</evidence>